<dbReference type="Pfam" id="PF00675">
    <property type="entry name" value="Peptidase_M16"/>
    <property type="match status" value="1"/>
</dbReference>
<dbReference type="GO" id="GO:0046872">
    <property type="term" value="F:metal ion binding"/>
    <property type="evidence" value="ECO:0007669"/>
    <property type="project" value="InterPro"/>
</dbReference>
<evidence type="ECO:0000256" key="1">
    <source>
        <dbReference type="ARBA" id="ARBA00007261"/>
    </source>
</evidence>
<evidence type="ECO:0000256" key="2">
    <source>
        <dbReference type="RuleBase" id="RU004447"/>
    </source>
</evidence>
<dbReference type="GO" id="GO:0004222">
    <property type="term" value="F:metalloendopeptidase activity"/>
    <property type="evidence" value="ECO:0007669"/>
    <property type="project" value="InterPro"/>
</dbReference>
<evidence type="ECO:0000259" key="3">
    <source>
        <dbReference type="Pfam" id="PF00675"/>
    </source>
</evidence>
<dbReference type="PANTHER" id="PTHR11851">
    <property type="entry name" value="METALLOPROTEASE"/>
    <property type="match status" value="1"/>
</dbReference>
<sequence length="422" mass="46695">MFKKITLSSGLRLITVPMGNVTTVTILALVDTGSNNETKEANGISHFLEHMFFKGTARRPAAKIISEEVDGLGGYTNAMTSNEYTGYYVKVPAAKFGQALDLTADIFLNSLLDQREVEKERGVIIQEIRMRHDDPQSHIGYLYTALLYGDQPAGWEIGGIPETIGRMNSEELRRYFQNQYTAEDTIVVVAGNFQEEQAVVDVTRAFGAVRHGKPRTRPAVVEVQKEPVVSLFTKQTDQTHLILGVRAFGAHDPRRFAASVLAYILGGSMASRMFEEVREKRGLAYAISTVYDDYTTYGSFETYAGVEHPNTAEAVRVILGEYRKIAAEAVPGAELARAKEAMKGRLALSLEGSDRLAFFVGGEEALTRQPLTVEEIYRKIDTVTAADIQRVAVDIFRDEHLNLALIGPHTEAGPFQEPLALR</sequence>
<dbReference type="InterPro" id="IPR007863">
    <property type="entry name" value="Peptidase_M16_C"/>
</dbReference>
<accession>A0A932YVF4</accession>
<protein>
    <submittedName>
        <fullName evidence="5">Insulinase family protein</fullName>
    </submittedName>
</protein>
<name>A0A932YVF4_9BACT</name>
<dbReference type="InterPro" id="IPR011249">
    <property type="entry name" value="Metalloenz_LuxS/M16"/>
</dbReference>
<proteinExistence type="inferred from homology"/>
<comment type="similarity">
    <text evidence="1 2">Belongs to the peptidase M16 family.</text>
</comment>
<comment type="caution">
    <text evidence="5">The sequence shown here is derived from an EMBL/GenBank/DDBJ whole genome shotgun (WGS) entry which is preliminary data.</text>
</comment>
<dbReference type="SUPFAM" id="SSF63411">
    <property type="entry name" value="LuxS/MPP-like metallohydrolase"/>
    <property type="match status" value="2"/>
</dbReference>
<dbReference type="Pfam" id="PF05193">
    <property type="entry name" value="Peptidase_M16_C"/>
    <property type="match status" value="1"/>
</dbReference>
<dbReference type="PANTHER" id="PTHR11851:SF49">
    <property type="entry name" value="MITOCHONDRIAL-PROCESSING PEPTIDASE SUBUNIT ALPHA"/>
    <property type="match status" value="1"/>
</dbReference>
<dbReference type="Proteomes" id="UP000704960">
    <property type="component" value="Unassembled WGS sequence"/>
</dbReference>
<evidence type="ECO:0000313" key="5">
    <source>
        <dbReference type="EMBL" id="MBI4132091.1"/>
    </source>
</evidence>
<dbReference type="InterPro" id="IPR001431">
    <property type="entry name" value="Pept_M16_Zn_BS"/>
</dbReference>
<feature type="domain" description="Peptidase M16 C-terminal" evidence="4">
    <location>
        <begin position="167"/>
        <end position="342"/>
    </location>
</feature>
<organism evidence="5 6">
    <name type="scientific">Candidatus Sungiibacteriota bacterium</name>
    <dbReference type="NCBI Taxonomy" id="2750080"/>
    <lineage>
        <taxon>Bacteria</taxon>
        <taxon>Candidatus Sungiibacteriota</taxon>
    </lineage>
</organism>
<dbReference type="GO" id="GO:0006508">
    <property type="term" value="P:proteolysis"/>
    <property type="evidence" value="ECO:0007669"/>
    <property type="project" value="InterPro"/>
</dbReference>
<reference evidence="5" key="1">
    <citation type="submission" date="2020-07" db="EMBL/GenBank/DDBJ databases">
        <title>Huge and variable diversity of episymbiotic CPR bacteria and DPANN archaea in groundwater ecosystems.</title>
        <authorList>
            <person name="He C.Y."/>
            <person name="Keren R."/>
            <person name="Whittaker M."/>
            <person name="Farag I.F."/>
            <person name="Doudna J."/>
            <person name="Cate J.H.D."/>
            <person name="Banfield J.F."/>
        </authorList>
    </citation>
    <scope>NUCLEOTIDE SEQUENCE</scope>
    <source>
        <strain evidence="5">NC_groundwater_1226_Ag_S-0.1um_59_124</strain>
    </source>
</reference>
<feature type="domain" description="Peptidase M16 N-terminal" evidence="3">
    <location>
        <begin position="22"/>
        <end position="140"/>
    </location>
</feature>
<evidence type="ECO:0000313" key="6">
    <source>
        <dbReference type="Proteomes" id="UP000704960"/>
    </source>
</evidence>
<gene>
    <name evidence="5" type="ORF">HY474_00485</name>
</gene>
<dbReference type="EMBL" id="JACQMJ010000004">
    <property type="protein sequence ID" value="MBI4132091.1"/>
    <property type="molecule type" value="Genomic_DNA"/>
</dbReference>
<dbReference type="PROSITE" id="PS00143">
    <property type="entry name" value="INSULINASE"/>
    <property type="match status" value="1"/>
</dbReference>
<dbReference type="InterPro" id="IPR011765">
    <property type="entry name" value="Pept_M16_N"/>
</dbReference>
<dbReference type="Gene3D" id="3.30.830.10">
    <property type="entry name" value="Metalloenzyme, LuxS/M16 peptidase-like"/>
    <property type="match status" value="2"/>
</dbReference>
<evidence type="ECO:0000259" key="4">
    <source>
        <dbReference type="Pfam" id="PF05193"/>
    </source>
</evidence>
<dbReference type="AlphaFoldDB" id="A0A932YVF4"/>
<dbReference type="InterPro" id="IPR050361">
    <property type="entry name" value="MPP/UQCRC_Complex"/>
</dbReference>